<evidence type="ECO:0000256" key="1">
    <source>
        <dbReference type="ARBA" id="ARBA00009748"/>
    </source>
</evidence>
<feature type="chain" id="PRO_5029605541" description="Bifunctional inhibitor/plant lipid transfer protein/seed storage helical domain-containing protein" evidence="6">
    <location>
        <begin position="20"/>
        <end position="196"/>
    </location>
</feature>
<dbReference type="InterPro" id="IPR043325">
    <property type="entry name" value="LTSS"/>
</dbReference>
<keyword evidence="4" id="KW-0325">Glycoprotein</keyword>
<feature type="compositionally biased region" description="Low complexity" evidence="5">
    <location>
        <begin position="144"/>
        <end position="155"/>
    </location>
</feature>
<dbReference type="SMART" id="SM00499">
    <property type="entry name" value="AAI"/>
    <property type="match status" value="1"/>
</dbReference>
<dbReference type="Proteomes" id="UP000663760">
    <property type="component" value="Chromosome 9"/>
</dbReference>
<feature type="signal peptide" evidence="6">
    <location>
        <begin position="1"/>
        <end position="19"/>
    </location>
</feature>
<evidence type="ECO:0000256" key="5">
    <source>
        <dbReference type="SAM" id="MobiDB-lite"/>
    </source>
</evidence>
<accession>A0A7I8KXK5</accession>
<keyword evidence="3" id="KW-1015">Disulfide bond</keyword>
<organism evidence="8 9">
    <name type="scientific">Spirodela intermedia</name>
    <name type="common">Intermediate duckweed</name>
    <dbReference type="NCBI Taxonomy" id="51605"/>
    <lineage>
        <taxon>Eukaryota</taxon>
        <taxon>Viridiplantae</taxon>
        <taxon>Streptophyta</taxon>
        <taxon>Embryophyta</taxon>
        <taxon>Tracheophyta</taxon>
        <taxon>Spermatophyta</taxon>
        <taxon>Magnoliopsida</taxon>
        <taxon>Liliopsida</taxon>
        <taxon>Araceae</taxon>
        <taxon>Lemnoideae</taxon>
        <taxon>Spirodela</taxon>
    </lineage>
</organism>
<dbReference type="PANTHER" id="PTHR33044">
    <property type="entry name" value="BIFUNCTIONAL INHIBITOR/LIPID-TRANSFER PROTEIN/SEED STORAGE 2S ALBUMIN SUPERFAMILY PROTEIN-RELATED"/>
    <property type="match status" value="1"/>
</dbReference>
<dbReference type="Pfam" id="PF14368">
    <property type="entry name" value="LTP_2"/>
    <property type="match status" value="1"/>
</dbReference>
<evidence type="ECO:0000256" key="6">
    <source>
        <dbReference type="SAM" id="SignalP"/>
    </source>
</evidence>
<feature type="compositionally biased region" description="Pro residues" evidence="5">
    <location>
        <begin position="131"/>
        <end position="143"/>
    </location>
</feature>
<dbReference type="InterPro" id="IPR016140">
    <property type="entry name" value="Bifunc_inhib/LTP/seed_store"/>
</dbReference>
<dbReference type="PRINTS" id="PR00382">
    <property type="entry name" value="LIPIDTRNSFER"/>
</dbReference>
<evidence type="ECO:0000259" key="7">
    <source>
        <dbReference type="SMART" id="SM00499"/>
    </source>
</evidence>
<dbReference type="GO" id="GO:0006869">
    <property type="term" value="P:lipid transport"/>
    <property type="evidence" value="ECO:0007669"/>
    <property type="project" value="InterPro"/>
</dbReference>
<feature type="domain" description="Bifunctional inhibitor/plant lipid transfer protein/seed storage helical" evidence="7">
    <location>
        <begin position="50"/>
        <end position="128"/>
    </location>
</feature>
<dbReference type="InterPro" id="IPR036312">
    <property type="entry name" value="Bifun_inhib/LTP/seed_sf"/>
</dbReference>
<evidence type="ECO:0000256" key="4">
    <source>
        <dbReference type="ARBA" id="ARBA00023180"/>
    </source>
</evidence>
<dbReference type="InterPro" id="IPR000528">
    <property type="entry name" value="Plant_nsLTP"/>
</dbReference>
<feature type="region of interest" description="Disordered" evidence="5">
    <location>
        <begin position="125"/>
        <end position="169"/>
    </location>
</feature>
<keyword evidence="9" id="KW-1185">Reference proteome</keyword>
<evidence type="ECO:0000256" key="2">
    <source>
        <dbReference type="ARBA" id="ARBA00022729"/>
    </source>
</evidence>
<reference evidence="8" key="1">
    <citation type="submission" date="2020-02" db="EMBL/GenBank/DDBJ databases">
        <authorList>
            <person name="Scholz U."/>
            <person name="Mascher M."/>
            <person name="Fiebig A."/>
        </authorList>
    </citation>
    <scope>NUCLEOTIDE SEQUENCE</scope>
</reference>
<name>A0A7I8KXK5_SPIIN</name>
<dbReference type="Gene3D" id="1.10.110.10">
    <property type="entry name" value="Plant lipid-transfer and hydrophobic proteins"/>
    <property type="match status" value="1"/>
</dbReference>
<dbReference type="CDD" id="cd00010">
    <property type="entry name" value="AAI_LTSS"/>
    <property type="match status" value="1"/>
</dbReference>
<gene>
    <name evidence="8" type="ORF">SI8410_09012403</name>
</gene>
<comment type="similarity">
    <text evidence="1">Belongs to the plant LTP family.</text>
</comment>
<evidence type="ECO:0000256" key="3">
    <source>
        <dbReference type="ARBA" id="ARBA00023157"/>
    </source>
</evidence>
<dbReference type="GO" id="GO:0008289">
    <property type="term" value="F:lipid binding"/>
    <property type="evidence" value="ECO:0007669"/>
    <property type="project" value="InterPro"/>
</dbReference>
<sequence>MARFAWALLCSFAVTAAFCAQVSGGATTPSPAPQSAATAPATPPSTPVDCTTVVYGMMDCLDYVSSGSNQTKPTQACCNGVQSVVQVSPICLCEAVKEGDAMNLGLNMTRTIDLPATCKISIPDLHNCTDTPPPSPSPVPPATAPATSPAGLSPPQATAPTSEAWAPGPSASGALSHRIAYASAAIAMAAATFFHF</sequence>
<protein>
    <recommendedName>
        <fullName evidence="7">Bifunctional inhibitor/plant lipid transfer protein/seed storage helical domain-containing protein</fullName>
    </recommendedName>
</protein>
<dbReference type="AlphaFoldDB" id="A0A7I8KXK5"/>
<keyword evidence="2 6" id="KW-0732">Signal</keyword>
<evidence type="ECO:0000313" key="9">
    <source>
        <dbReference type="Proteomes" id="UP000663760"/>
    </source>
</evidence>
<dbReference type="SUPFAM" id="SSF47699">
    <property type="entry name" value="Bifunctional inhibitor/lipid-transfer protein/seed storage 2S albumin"/>
    <property type="match status" value="1"/>
</dbReference>
<dbReference type="EMBL" id="LR746272">
    <property type="protein sequence ID" value="CAA7401725.1"/>
    <property type="molecule type" value="Genomic_DNA"/>
</dbReference>
<dbReference type="OrthoDB" id="659547at2759"/>
<proteinExistence type="inferred from homology"/>
<evidence type="ECO:0000313" key="8">
    <source>
        <dbReference type="EMBL" id="CAA7401725.1"/>
    </source>
</evidence>